<dbReference type="GO" id="GO:0004497">
    <property type="term" value="F:monooxygenase activity"/>
    <property type="evidence" value="ECO:0007669"/>
    <property type="project" value="UniProtKB-KW"/>
</dbReference>
<evidence type="ECO:0000256" key="3">
    <source>
        <dbReference type="ARBA" id="ARBA00022617"/>
    </source>
</evidence>
<dbReference type="OrthoDB" id="1470350at2759"/>
<dbReference type="InterPro" id="IPR001128">
    <property type="entry name" value="Cyt_P450"/>
</dbReference>
<evidence type="ECO:0000313" key="7">
    <source>
        <dbReference type="Proteomes" id="UP000271889"/>
    </source>
</evidence>
<proteinExistence type="inferred from homology"/>
<comment type="cofactor">
    <cofactor evidence="1">
        <name>heme</name>
        <dbReference type="ChEBI" id="CHEBI:30413"/>
    </cofactor>
</comment>
<keyword evidence="5" id="KW-0560">Oxidoreductase</keyword>
<sequence length="85" mass="9815">MLTPTFHYNILRDYHEIFAQQGEILVDLIAKEEGDFDLFPYIKRCALDIICETAMGTSINAQTGGNNEYVRAVQRLSALVWDYQR</sequence>
<dbReference type="PANTHER" id="PTHR24291:SF146">
    <property type="entry name" value="CYTOCHROME P450"/>
    <property type="match status" value="1"/>
</dbReference>
<dbReference type="SUPFAM" id="SSF48264">
    <property type="entry name" value="Cytochrome P450"/>
    <property type="match status" value="1"/>
</dbReference>
<dbReference type="AlphaFoldDB" id="A0A3P6QY65"/>
<dbReference type="InterPro" id="IPR050196">
    <property type="entry name" value="Cytochrome_P450_Monoox"/>
</dbReference>
<dbReference type="GO" id="GO:0020037">
    <property type="term" value="F:heme binding"/>
    <property type="evidence" value="ECO:0007669"/>
    <property type="project" value="InterPro"/>
</dbReference>
<gene>
    <name evidence="6" type="ORF">CGOC_LOCUS3312</name>
</gene>
<evidence type="ECO:0000256" key="2">
    <source>
        <dbReference type="ARBA" id="ARBA00010617"/>
    </source>
</evidence>
<keyword evidence="3" id="KW-0479">Metal-binding</keyword>
<dbReference type="GO" id="GO:0005506">
    <property type="term" value="F:iron ion binding"/>
    <property type="evidence" value="ECO:0007669"/>
    <property type="project" value="InterPro"/>
</dbReference>
<dbReference type="PANTHER" id="PTHR24291">
    <property type="entry name" value="CYTOCHROME P450 FAMILY 4"/>
    <property type="match status" value="1"/>
</dbReference>
<evidence type="ECO:0000313" key="6">
    <source>
        <dbReference type="EMBL" id="VDK55412.1"/>
    </source>
</evidence>
<evidence type="ECO:0000256" key="5">
    <source>
        <dbReference type="ARBA" id="ARBA00023033"/>
    </source>
</evidence>
<dbReference type="Proteomes" id="UP000271889">
    <property type="component" value="Unassembled WGS sequence"/>
</dbReference>
<reference evidence="6 7" key="1">
    <citation type="submission" date="2018-11" db="EMBL/GenBank/DDBJ databases">
        <authorList>
            <consortium name="Pathogen Informatics"/>
        </authorList>
    </citation>
    <scope>NUCLEOTIDE SEQUENCE [LARGE SCALE GENOMIC DNA]</scope>
</reference>
<dbReference type="Pfam" id="PF00067">
    <property type="entry name" value="p450"/>
    <property type="match status" value="1"/>
</dbReference>
<dbReference type="EMBL" id="UYRV01008297">
    <property type="protein sequence ID" value="VDK55412.1"/>
    <property type="molecule type" value="Genomic_DNA"/>
</dbReference>
<protein>
    <submittedName>
        <fullName evidence="6">Uncharacterized protein</fullName>
    </submittedName>
</protein>
<evidence type="ECO:0000256" key="1">
    <source>
        <dbReference type="ARBA" id="ARBA00001971"/>
    </source>
</evidence>
<keyword evidence="5" id="KW-0503">Monooxygenase</keyword>
<comment type="similarity">
    <text evidence="2">Belongs to the cytochrome P450 family.</text>
</comment>
<organism evidence="6 7">
    <name type="scientific">Cylicostephanus goldi</name>
    <name type="common">Nematode worm</name>
    <dbReference type="NCBI Taxonomy" id="71465"/>
    <lineage>
        <taxon>Eukaryota</taxon>
        <taxon>Metazoa</taxon>
        <taxon>Ecdysozoa</taxon>
        <taxon>Nematoda</taxon>
        <taxon>Chromadorea</taxon>
        <taxon>Rhabditida</taxon>
        <taxon>Rhabditina</taxon>
        <taxon>Rhabditomorpha</taxon>
        <taxon>Strongyloidea</taxon>
        <taxon>Strongylidae</taxon>
        <taxon>Cylicostephanus</taxon>
    </lineage>
</organism>
<evidence type="ECO:0000256" key="4">
    <source>
        <dbReference type="ARBA" id="ARBA00023004"/>
    </source>
</evidence>
<keyword evidence="3" id="KW-0349">Heme</keyword>
<dbReference type="Gene3D" id="1.10.630.10">
    <property type="entry name" value="Cytochrome P450"/>
    <property type="match status" value="1"/>
</dbReference>
<dbReference type="GO" id="GO:0016705">
    <property type="term" value="F:oxidoreductase activity, acting on paired donors, with incorporation or reduction of molecular oxygen"/>
    <property type="evidence" value="ECO:0007669"/>
    <property type="project" value="InterPro"/>
</dbReference>
<keyword evidence="7" id="KW-1185">Reference proteome</keyword>
<name>A0A3P6QY65_CYLGO</name>
<dbReference type="InterPro" id="IPR036396">
    <property type="entry name" value="Cyt_P450_sf"/>
</dbReference>
<keyword evidence="4" id="KW-0408">Iron</keyword>
<accession>A0A3P6QY65</accession>